<reference evidence="8" key="2">
    <citation type="journal article" date="2021" name="PeerJ">
        <title>Extensive microbial diversity within the chicken gut microbiome revealed by metagenomics and culture.</title>
        <authorList>
            <person name="Gilroy R."/>
            <person name="Ravi A."/>
            <person name="Getino M."/>
            <person name="Pursley I."/>
            <person name="Horton D.L."/>
            <person name="Alikhan N.F."/>
            <person name="Baker D."/>
            <person name="Gharbi K."/>
            <person name="Hall N."/>
            <person name="Watson M."/>
            <person name="Adriaenssens E.M."/>
            <person name="Foster-Nyarko E."/>
            <person name="Jarju S."/>
            <person name="Secka A."/>
            <person name="Antonio M."/>
            <person name="Oren A."/>
            <person name="Chaudhuri R.R."/>
            <person name="La Ragione R."/>
            <person name="Hildebrand F."/>
            <person name="Pallen M.J."/>
        </authorList>
    </citation>
    <scope>NUCLEOTIDE SEQUENCE</scope>
    <source>
        <strain evidence="8">CHK181-108</strain>
    </source>
</reference>
<keyword evidence="6" id="KW-1003">Cell membrane</keyword>
<comment type="subunit">
    <text evidence="6">The complex is composed of six subunits: RnfA, RnfB, RnfC, RnfD, RnfE and RnfG.</text>
</comment>
<name>A0A9D1H1X2_9FIRM</name>
<evidence type="ECO:0000256" key="2">
    <source>
        <dbReference type="ARBA" id="ARBA00022553"/>
    </source>
</evidence>
<feature type="modified residue" description="FMN phosphoryl threonine" evidence="6">
    <location>
        <position position="171"/>
    </location>
</feature>
<keyword evidence="6" id="KW-1278">Translocase</keyword>
<keyword evidence="6" id="KW-1133">Transmembrane helix</keyword>
<keyword evidence="3 6" id="KW-0285">Flavoprotein</keyword>
<comment type="subcellular location">
    <subcellularLocation>
        <location evidence="6">Cell membrane</location>
        <topology evidence="6">Single-pass membrane protein</topology>
    </subcellularLocation>
</comment>
<evidence type="ECO:0000313" key="9">
    <source>
        <dbReference type="Proteomes" id="UP000824165"/>
    </source>
</evidence>
<accession>A0A9D1H1X2</accession>
<dbReference type="GO" id="GO:0022900">
    <property type="term" value="P:electron transport chain"/>
    <property type="evidence" value="ECO:0007669"/>
    <property type="project" value="UniProtKB-UniRule"/>
</dbReference>
<sequence length="194" mass="19916">MSKGKEIAKTAVILFLITAVSAALLAAVNGITAPLIAENEEKTIQEALKVVMPDADEFEEKEKDEAAKAAEEKYGSEILNLYDAKAGGEVVGLCAIVETKGYSAGLTCAVGVDADGVVTGVEITAHEETPGLGANAEDEGFRNQYIGKHGEIGVAKNNAGDNEITAMSGATMTSNGVTNAVNTVTAAAARENAQ</sequence>
<feature type="domain" description="FMN-binding" evidence="7">
    <location>
        <begin position="101"/>
        <end position="188"/>
    </location>
</feature>
<protein>
    <recommendedName>
        <fullName evidence="6">Ion-translocating oxidoreductase complex subunit G</fullName>
        <ecNumber evidence="6">7.-.-.-</ecNumber>
    </recommendedName>
    <alternativeName>
        <fullName evidence="6">Rnf electron transport complex subunit G</fullName>
    </alternativeName>
</protein>
<evidence type="ECO:0000256" key="5">
    <source>
        <dbReference type="ARBA" id="ARBA00022982"/>
    </source>
</evidence>
<dbReference type="EC" id="7.-.-.-" evidence="6"/>
<keyword evidence="1 6" id="KW-0813">Transport</keyword>
<evidence type="ECO:0000256" key="3">
    <source>
        <dbReference type="ARBA" id="ARBA00022630"/>
    </source>
</evidence>
<dbReference type="PANTHER" id="PTHR36118:SF1">
    <property type="entry name" value="ION-TRANSLOCATING OXIDOREDUCTASE COMPLEX SUBUNIT G"/>
    <property type="match status" value="1"/>
</dbReference>
<comment type="similarity">
    <text evidence="6">Belongs to the RnfG family.</text>
</comment>
<proteinExistence type="inferred from homology"/>
<dbReference type="NCBIfam" id="TIGR01947">
    <property type="entry name" value="rnfG"/>
    <property type="match status" value="1"/>
</dbReference>
<dbReference type="HAMAP" id="MF_00479">
    <property type="entry name" value="RsxG_RnfG"/>
    <property type="match status" value="1"/>
</dbReference>
<keyword evidence="6" id="KW-0812">Transmembrane</keyword>
<dbReference type="Pfam" id="PF04205">
    <property type="entry name" value="FMN_bind"/>
    <property type="match status" value="1"/>
</dbReference>
<reference evidence="8" key="1">
    <citation type="submission" date="2020-10" db="EMBL/GenBank/DDBJ databases">
        <authorList>
            <person name="Gilroy R."/>
        </authorList>
    </citation>
    <scope>NUCLEOTIDE SEQUENCE</scope>
    <source>
        <strain evidence="8">CHK181-108</strain>
    </source>
</reference>
<dbReference type="GO" id="GO:0009055">
    <property type="term" value="F:electron transfer activity"/>
    <property type="evidence" value="ECO:0007669"/>
    <property type="project" value="InterPro"/>
</dbReference>
<evidence type="ECO:0000313" key="8">
    <source>
        <dbReference type="EMBL" id="HIT85087.1"/>
    </source>
</evidence>
<dbReference type="EMBL" id="DVLU01000039">
    <property type="protein sequence ID" value="HIT85087.1"/>
    <property type="molecule type" value="Genomic_DNA"/>
</dbReference>
<keyword evidence="6" id="KW-0472">Membrane</keyword>
<gene>
    <name evidence="6" type="primary">rnfG</name>
    <name evidence="8" type="ORF">IAA60_04160</name>
</gene>
<evidence type="ECO:0000259" key="7">
    <source>
        <dbReference type="SMART" id="SM00900"/>
    </source>
</evidence>
<comment type="caution">
    <text evidence="8">The sequence shown here is derived from an EMBL/GenBank/DDBJ whole genome shotgun (WGS) entry which is preliminary data.</text>
</comment>
<dbReference type="SMART" id="SM00900">
    <property type="entry name" value="FMN_bind"/>
    <property type="match status" value="1"/>
</dbReference>
<dbReference type="AlphaFoldDB" id="A0A9D1H1X2"/>
<comment type="function">
    <text evidence="6">Part of a membrane-bound complex that couples electron transfer with translocation of ions across the membrane.</text>
</comment>
<organism evidence="8 9">
    <name type="scientific">Candidatus Ornithomonoglobus intestinigallinarum</name>
    <dbReference type="NCBI Taxonomy" id="2840894"/>
    <lineage>
        <taxon>Bacteria</taxon>
        <taxon>Bacillati</taxon>
        <taxon>Bacillota</taxon>
        <taxon>Clostridia</taxon>
        <taxon>Candidatus Ornithomonoglobus</taxon>
    </lineage>
</organism>
<dbReference type="InterPro" id="IPR007329">
    <property type="entry name" value="FMN-bd"/>
</dbReference>
<dbReference type="GO" id="GO:0010181">
    <property type="term" value="F:FMN binding"/>
    <property type="evidence" value="ECO:0007669"/>
    <property type="project" value="InterPro"/>
</dbReference>
<dbReference type="GO" id="GO:0005886">
    <property type="term" value="C:plasma membrane"/>
    <property type="evidence" value="ECO:0007669"/>
    <property type="project" value="UniProtKB-SubCell"/>
</dbReference>
<evidence type="ECO:0000256" key="4">
    <source>
        <dbReference type="ARBA" id="ARBA00022643"/>
    </source>
</evidence>
<dbReference type="PANTHER" id="PTHR36118">
    <property type="entry name" value="ION-TRANSLOCATING OXIDOREDUCTASE COMPLEX SUBUNIT G"/>
    <property type="match status" value="1"/>
</dbReference>
<evidence type="ECO:0000256" key="1">
    <source>
        <dbReference type="ARBA" id="ARBA00022448"/>
    </source>
</evidence>
<keyword evidence="5 6" id="KW-0249">Electron transport</keyword>
<comment type="cofactor">
    <cofactor evidence="6">
        <name>FMN</name>
        <dbReference type="ChEBI" id="CHEBI:58210"/>
    </cofactor>
</comment>
<dbReference type="InterPro" id="IPR010209">
    <property type="entry name" value="Ion_transpt_RnfG/RsxG"/>
</dbReference>
<keyword evidence="4 6" id="KW-0288">FMN</keyword>
<dbReference type="PIRSF" id="PIRSF006091">
    <property type="entry name" value="E_trnsport_RnfG"/>
    <property type="match status" value="1"/>
</dbReference>
<evidence type="ECO:0000256" key="6">
    <source>
        <dbReference type="HAMAP-Rule" id="MF_00479"/>
    </source>
</evidence>
<dbReference type="Proteomes" id="UP000824165">
    <property type="component" value="Unassembled WGS sequence"/>
</dbReference>
<keyword evidence="2 6" id="KW-0597">Phosphoprotein</keyword>